<dbReference type="NCBIfam" id="NF003814">
    <property type="entry name" value="PRK05406.1-3"/>
    <property type="match status" value="1"/>
</dbReference>
<dbReference type="InterPro" id="IPR011330">
    <property type="entry name" value="Glyco_hydro/deAcase_b/a-brl"/>
</dbReference>
<name>A0ABY1LJ95_9MICO</name>
<dbReference type="SUPFAM" id="SSF88713">
    <property type="entry name" value="Glycoside hydrolase/deacetylase"/>
    <property type="match status" value="1"/>
</dbReference>
<dbReference type="CDD" id="cd10787">
    <property type="entry name" value="LamB_YcsF_like"/>
    <property type="match status" value="1"/>
</dbReference>
<protein>
    <submittedName>
        <fullName evidence="1">UPF0271 protein</fullName>
    </submittedName>
</protein>
<dbReference type="Gene3D" id="3.20.20.370">
    <property type="entry name" value="Glycoside hydrolase/deacetylase"/>
    <property type="match status" value="1"/>
</dbReference>
<dbReference type="EMBL" id="FUZO01000001">
    <property type="protein sequence ID" value="SKC48435.1"/>
    <property type="molecule type" value="Genomic_DNA"/>
</dbReference>
<gene>
    <name evidence="1" type="ORF">SAMN06295973_1321</name>
</gene>
<comment type="caution">
    <text evidence="1">The sequence shown here is derived from an EMBL/GenBank/DDBJ whole genome shotgun (WGS) entry which is preliminary data.</text>
</comment>
<dbReference type="PANTHER" id="PTHR30292">
    <property type="entry name" value="UNCHARACTERIZED PROTEIN YBGL-RELATED"/>
    <property type="match status" value="1"/>
</dbReference>
<sequence>MAQVDLNSDLGEVWRGVPTADDDAMFALITSANVACGFHAGDDASMRDAVRRSTAHGVSLGAHPSYRDEAGFGRRDQDVPAEVLEAEVLEQLRALQRAVDEVGEADGVGARLAYVKPHGALYNRIAHDRVQARAVVRAVVTASEELGRPLPVLGMPGSVIEQELLAAGLRFVAEAFVDRGYRSDGSLVPRDAPGALLTDETAAVRRAVSLVLDRRISSVDGADVELDAVSLCVHGDTPGAVSLATAVRAALLDAGVELVAPW</sequence>
<proteinExistence type="predicted"/>
<organism evidence="1 2">
    <name type="scientific">Plantibacter cousiniae</name>
    <name type="common">nom. nud.</name>
    <dbReference type="NCBI Taxonomy" id="199709"/>
    <lineage>
        <taxon>Bacteria</taxon>
        <taxon>Bacillati</taxon>
        <taxon>Actinomycetota</taxon>
        <taxon>Actinomycetes</taxon>
        <taxon>Micrococcales</taxon>
        <taxon>Microbacteriaceae</taxon>
        <taxon>Plantibacter</taxon>
    </lineage>
</organism>
<evidence type="ECO:0000313" key="2">
    <source>
        <dbReference type="Proteomes" id="UP000190827"/>
    </source>
</evidence>
<dbReference type="InterPro" id="IPR005501">
    <property type="entry name" value="LamB/YcsF/PxpA-like"/>
</dbReference>
<accession>A0ABY1LJ95</accession>
<dbReference type="RefSeq" id="WP_079705235.1">
    <property type="nucleotide sequence ID" value="NZ_FUZO01000001.1"/>
</dbReference>
<reference evidence="1 2" key="1">
    <citation type="submission" date="2017-02" db="EMBL/GenBank/DDBJ databases">
        <authorList>
            <person name="Varghese N."/>
            <person name="Submissions S."/>
        </authorList>
    </citation>
    <scope>NUCLEOTIDE SEQUENCE [LARGE SCALE GENOMIC DNA]</scope>
    <source>
        <strain evidence="1 2">VKM Ac-1787</strain>
    </source>
</reference>
<dbReference type="Pfam" id="PF03746">
    <property type="entry name" value="LamB_YcsF"/>
    <property type="match status" value="1"/>
</dbReference>
<keyword evidence="2" id="KW-1185">Reference proteome</keyword>
<dbReference type="Proteomes" id="UP000190827">
    <property type="component" value="Unassembled WGS sequence"/>
</dbReference>
<evidence type="ECO:0000313" key="1">
    <source>
        <dbReference type="EMBL" id="SKC48435.1"/>
    </source>
</evidence>
<dbReference type="PANTHER" id="PTHR30292:SF0">
    <property type="entry name" value="5-OXOPROLINASE SUBUNIT A"/>
    <property type="match status" value="1"/>
</dbReference>